<dbReference type="Proteomes" id="UP000254161">
    <property type="component" value="Unassembled WGS sequence"/>
</dbReference>
<evidence type="ECO:0000313" key="1">
    <source>
        <dbReference type="EMBL" id="EAJ1622520.1"/>
    </source>
</evidence>
<dbReference type="EMBL" id="AABVLA010000036">
    <property type="protein sequence ID" value="EAJ1622520.1"/>
    <property type="molecule type" value="Genomic_DNA"/>
</dbReference>
<proteinExistence type="predicted"/>
<sequence>MEKISTRIQVTLKGKSAQIADLIPKQLKTKAIEQALLLLAKDEKISQIFFEDSVRLKAVLDESNELNSKVIEKEKKSVSEQVEVAW</sequence>
<evidence type="ECO:0000313" key="3">
    <source>
        <dbReference type="Proteomes" id="UP000254161"/>
    </source>
</evidence>
<organism evidence="2 3">
    <name type="scientific">Campylobacter upsaliensis</name>
    <dbReference type="NCBI Taxonomy" id="28080"/>
    <lineage>
        <taxon>Bacteria</taxon>
        <taxon>Pseudomonadati</taxon>
        <taxon>Campylobacterota</taxon>
        <taxon>Epsilonproteobacteria</taxon>
        <taxon>Campylobacterales</taxon>
        <taxon>Campylobacteraceae</taxon>
        <taxon>Campylobacter</taxon>
    </lineage>
</organism>
<accession>A0A381F3E9</accession>
<gene>
    <name evidence="1" type="ORF">CT510_07735</name>
    <name evidence="2" type="ORF">NCTC12264_01899</name>
</gene>
<evidence type="ECO:0000313" key="4">
    <source>
        <dbReference type="Proteomes" id="UP000535305"/>
    </source>
</evidence>
<reference evidence="1 4" key="2">
    <citation type="submission" date="2018-06" db="EMBL/GenBank/DDBJ databases">
        <authorList>
            <consortium name="PulseNet: The National Subtyping Network for Foodborne Disease Surveillance"/>
            <person name="Tarr C.L."/>
            <person name="Trees E."/>
            <person name="Katz L.S."/>
            <person name="Carleton-Romer H.A."/>
            <person name="Stroika S."/>
            <person name="Kucerova Z."/>
            <person name="Roache K.F."/>
            <person name="Sabol A.L."/>
            <person name="Besser J."/>
            <person name="Gerner-Smidt P."/>
        </authorList>
    </citation>
    <scope>NUCLEOTIDE SEQUENCE [LARGE SCALE GENOMIC DNA]</scope>
    <source>
        <strain evidence="1 4">PNUSAC003104</strain>
    </source>
</reference>
<keyword evidence="4" id="KW-1185">Reference proteome</keyword>
<name>A0A381F3E9_CAMUP</name>
<protein>
    <submittedName>
        <fullName evidence="2">Uncharacterized protein</fullName>
    </submittedName>
</protein>
<dbReference type="Proteomes" id="UP000535305">
    <property type="component" value="Unassembled WGS sequence"/>
</dbReference>
<dbReference type="EMBL" id="UFUZ01000002">
    <property type="protein sequence ID" value="SUX41081.1"/>
    <property type="molecule type" value="Genomic_DNA"/>
</dbReference>
<dbReference type="RefSeq" id="WP_004276246.1">
    <property type="nucleotide sequence ID" value="NZ_JANKIN010000017.1"/>
</dbReference>
<evidence type="ECO:0000313" key="2">
    <source>
        <dbReference type="EMBL" id="SUX41081.1"/>
    </source>
</evidence>
<dbReference type="AlphaFoldDB" id="A0A381F3E9"/>
<reference evidence="2 3" key="1">
    <citation type="submission" date="2018-06" db="EMBL/GenBank/DDBJ databases">
        <authorList>
            <consortium name="Pathogen Informatics"/>
            <person name="Doyle S."/>
        </authorList>
    </citation>
    <scope>NUCLEOTIDE SEQUENCE [LARGE SCALE GENOMIC DNA]</scope>
    <source>
        <strain evidence="2 3">NCTC12264</strain>
    </source>
</reference>
<dbReference type="GeneID" id="77231626"/>